<evidence type="ECO:0000313" key="3">
    <source>
        <dbReference type="WBParaSite" id="nRc.2.0.1.t13645-RA"/>
    </source>
</evidence>
<name>A0A915IHT4_ROMCU</name>
<dbReference type="WBParaSite" id="nRc.2.0.1.t13645-RA">
    <property type="protein sequence ID" value="nRc.2.0.1.t13645-RA"/>
    <property type="gene ID" value="nRc.2.0.1.g13645"/>
</dbReference>
<evidence type="ECO:0000256" key="1">
    <source>
        <dbReference type="SAM" id="MobiDB-lite"/>
    </source>
</evidence>
<proteinExistence type="predicted"/>
<sequence length="194" mass="21631">MAVDPVKYTCIRDVIPGMKNLHCHFIVLEIAYTYGLEKVSVQKFCMVYSETPFMSASNPDFAKFSDNYSKSYNSYGDSAVTASSSSNEDQQNNSSTASPSTDSINNKIKSIKSENNVQTNISSSAQSAKIYESRDTKGNFNGKSERLSGSPNHNRSVSLIDKSNIITIKNFTTYSLTHKNRGKIDYELANRERK</sequence>
<keyword evidence="2" id="KW-1185">Reference proteome</keyword>
<reference evidence="3" key="1">
    <citation type="submission" date="2022-11" db="UniProtKB">
        <authorList>
            <consortium name="WormBaseParasite"/>
        </authorList>
    </citation>
    <scope>IDENTIFICATION</scope>
</reference>
<feature type="region of interest" description="Disordered" evidence="1">
    <location>
        <begin position="79"/>
        <end position="155"/>
    </location>
</feature>
<feature type="compositionally biased region" description="Low complexity" evidence="1">
    <location>
        <begin position="103"/>
        <end position="116"/>
    </location>
</feature>
<dbReference type="Proteomes" id="UP000887565">
    <property type="component" value="Unplaced"/>
</dbReference>
<accession>A0A915IHT4</accession>
<feature type="compositionally biased region" description="Polar residues" evidence="1">
    <location>
        <begin position="138"/>
        <end position="155"/>
    </location>
</feature>
<dbReference type="AlphaFoldDB" id="A0A915IHT4"/>
<feature type="compositionally biased region" description="Low complexity" evidence="1">
    <location>
        <begin position="83"/>
        <end position="95"/>
    </location>
</feature>
<evidence type="ECO:0000313" key="2">
    <source>
        <dbReference type="Proteomes" id="UP000887565"/>
    </source>
</evidence>
<protein>
    <submittedName>
        <fullName evidence="3">Uncharacterized protein</fullName>
    </submittedName>
</protein>
<organism evidence="2 3">
    <name type="scientific">Romanomermis culicivorax</name>
    <name type="common">Nematode worm</name>
    <dbReference type="NCBI Taxonomy" id="13658"/>
    <lineage>
        <taxon>Eukaryota</taxon>
        <taxon>Metazoa</taxon>
        <taxon>Ecdysozoa</taxon>
        <taxon>Nematoda</taxon>
        <taxon>Enoplea</taxon>
        <taxon>Dorylaimia</taxon>
        <taxon>Mermithida</taxon>
        <taxon>Mermithoidea</taxon>
        <taxon>Mermithidae</taxon>
        <taxon>Romanomermis</taxon>
    </lineage>
</organism>
<feature type="compositionally biased region" description="Polar residues" evidence="1">
    <location>
        <begin position="117"/>
        <end position="127"/>
    </location>
</feature>